<evidence type="ECO:0000256" key="3">
    <source>
        <dbReference type="ARBA" id="ARBA00022692"/>
    </source>
</evidence>
<sequence length="322" mass="35784">MDENSSQLVQSAETEQQQAEAPPRPPPSETPKPISPPPLEAPSRDSQLPCESKPAPPPGINLKKLIGVLTVVCFLLSLPLLAAGISSLYMRDYDCESLLHRPQMRLALGVAMILVFIISNLVIYYGSRFLMPGLLAATIPLMVMFIVGLSLSGAYTMESRAVPNSPMWLKLRIGKHGYWTDIKTCVYRSQVCSDLSFRMTGLSAYQFSTKKLTMIESGCCKPPAICGMHYVNATCWINTRKSREYQDLRFASKTILGGDCSTWDNAESKLCFDCQACKLGFLRTLQQRWRRLGVFISTMALLLLLNHALIFVAHLAEKKNVG</sequence>
<feature type="transmembrane region" description="Helical" evidence="7">
    <location>
        <begin position="133"/>
        <end position="157"/>
    </location>
</feature>
<evidence type="ECO:0000256" key="4">
    <source>
        <dbReference type="ARBA" id="ARBA00022989"/>
    </source>
</evidence>
<keyword evidence="9" id="KW-1185">Reference proteome</keyword>
<comment type="caution">
    <text evidence="8">The sequence shown here is derived from an EMBL/GenBank/DDBJ whole genome shotgun (WGS) entry which is preliminary data.</text>
</comment>
<dbReference type="EMBL" id="JAINDJ010000002">
    <property type="protein sequence ID" value="KAG9456064.1"/>
    <property type="molecule type" value="Genomic_DNA"/>
</dbReference>
<evidence type="ECO:0000256" key="2">
    <source>
        <dbReference type="ARBA" id="ARBA00006840"/>
    </source>
</evidence>
<dbReference type="AlphaFoldDB" id="A0AAV7F5U0"/>
<keyword evidence="3 7" id="KW-0812">Transmembrane</keyword>
<reference evidence="8 9" key="1">
    <citation type="submission" date="2021-07" db="EMBL/GenBank/DDBJ databases">
        <title>The Aristolochia fimbriata genome: insights into angiosperm evolution, floral development and chemical biosynthesis.</title>
        <authorList>
            <person name="Jiao Y."/>
        </authorList>
    </citation>
    <scope>NUCLEOTIDE SEQUENCE [LARGE SCALE GENOMIC DNA]</scope>
    <source>
        <strain evidence="8">IBCAS-2021</strain>
        <tissue evidence="8">Leaf</tissue>
    </source>
</reference>
<comment type="subcellular location">
    <subcellularLocation>
        <location evidence="1">Membrane</location>
        <topology evidence="1">Multi-pass membrane protein</topology>
    </subcellularLocation>
</comment>
<evidence type="ECO:0000313" key="8">
    <source>
        <dbReference type="EMBL" id="KAG9456064.1"/>
    </source>
</evidence>
<evidence type="ECO:0000256" key="1">
    <source>
        <dbReference type="ARBA" id="ARBA00004141"/>
    </source>
</evidence>
<protein>
    <recommendedName>
        <fullName evidence="10">Tetraspanin-15-like</fullName>
    </recommendedName>
</protein>
<evidence type="ECO:0000256" key="7">
    <source>
        <dbReference type="SAM" id="Phobius"/>
    </source>
</evidence>
<comment type="similarity">
    <text evidence="2">Belongs to the tetraspanin (TM4SF) family.</text>
</comment>
<feature type="transmembrane region" description="Helical" evidence="7">
    <location>
        <begin position="292"/>
        <end position="316"/>
    </location>
</feature>
<dbReference type="InterPro" id="IPR018499">
    <property type="entry name" value="Tetraspanin/Peripherin"/>
</dbReference>
<gene>
    <name evidence="8" type="ORF">H6P81_000572</name>
</gene>
<feature type="transmembrane region" description="Helical" evidence="7">
    <location>
        <begin position="106"/>
        <end position="127"/>
    </location>
</feature>
<evidence type="ECO:0000256" key="5">
    <source>
        <dbReference type="ARBA" id="ARBA00023136"/>
    </source>
</evidence>
<keyword evidence="4 7" id="KW-1133">Transmembrane helix</keyword>
<proteinExistence type="inferred from homology"/>
<feature type="compositionally biased region" description="Pro residues" evidence="6">
    <location>
        <begin position="22"/>
        <end position="40"/>
    </location>
</feature>
<evidence type="ECO:0000256" key="6">
    <source>
        <dbReference type="SAM" id="MobiDB-lite"/>
    </source>
</evidence>
<keyword evidence="5 7" id="KW-0472">Membrane</keyword>
<dbReference type="GO" id="GO:0009734">
    <property type="term" value="P:auxin-activated signaling pathway"/>
    <property type="evidence" value="ECO:0007669"/>
    <property type="project" value="InterPro"/>
</dbReference>
<dbReference type="PANTHER" id="PTHR32191">
    <property type="entry name" value="TETRASPANIN-8-RELATED"/>
    <property type="match status" value="1"/>
</dbReference>
<feature type="region of interest" description="Disordered" evidence="6">
    <location>
        <begin position="1"/>
        <end position="54"/>
    </location>
</feature>
<dbReference type="Pfam" id="PF00335">
    <property type="entry name" value="Tetraspanin"/>
    <property type="match status" value="1"/>
</dbReference>
<evidence type="ECO:0008006" key="10">
    <source>
        <dbReference type="Google" id="ProtNLM"/>
    </source>
</evidence>
<dbReference type="InterPro" id="IPR044991">
    <property type="entry name" value="TET_plant"/>
</dbReference>
<feature type="compositionally biased region" description="Low complexity" evidence="6">
    <location>
        <begin position="10"/>
        <end position="21"/>
    </location>
</feature>
<dbReference type="Proteomes" id="UP000825729">
    <property type="component" value="Unassembled WGS sequence"/>
</dbReference>
<accession>A0AAV7F5U0</accession>
<organism evidence="8 9">
    <name type="scientific">Aristolochia fimbriata</name>
    <name type="common">White veined hardy Dutchman's pipe vine</name>
    <dbReference type="NCBI Taxonomy" id="158543"/>
    <lineage>
        <taxon>Eukaryota</taxon>
        <taxon>Viridiplantae</taxon>
        <taxon>Streptophyta</taxon>
        <taxon>Embryophyta</taxon>
        <taxon>Tracheophyta</taxon>
        <taxon>Spermatophyta</taxon>
        <taxon>Magnoliopsida</taxon>
        <taxon>Magnoliidae</taxon>
        <taxon>Piperales</taxon>
        <taxon>Aristolochiaceae</taxon>
        <taxon>Aristolochia</taxon>
    </lineage>
</organism>
<dbReference type="GO" id="GO:0016020">
    <property type="term" value="C:membrane"/>
    <property type="evidence" value="ECO:0007669"/>
    <property type="project" value="UniProtKB-SubCell"/>
</dbReference>
<name>A0AAV7F5U0_ARIFI</name>
<feature type="transmembrane region" description="Helical" evidence="7">
    <location>
        <begin position="65"/>
        <end position="85"/>
    </location>
</feature>
<evidence type="ECO:0000313" key="9">
    <source>
        <dbReference type="Proteomes" id="UP000825729"/>
    </source>
</evidence>